<proteinExistence type="inferred from homology"/>
<sequence>MGAPSFPLQHDFVFDRLSPEAKPNHQPYVKLTFFFKKRADISYEDFHKHWETVHADLAVASEPFGLYIARYTQYHQTPQLKSAAETCVEGMELLDFDGCSEILVNSLDNAISFFKSPEYMEDMNLDEGNWLERPVRMMIGYDNLIFGQALPLPGTNNGLSSSDLQRALQKP</sequence>
<dbReference type="SUPFAM" id="SSF54909">
    <property type="entry name" value="Dimeric alpha+beta barrel"/>
    <property type="match status" value="1"/>
</dbReference>
<feature type="domain" description="EthD" evidence="2">
    <location>
        <begin position="40"/>
        <end position="133"/>
    </location>
</feature>
<name>A0AAN6DZU3_9EURO</name>
<dbReference type="Proteomes" id="UP001203852">
    <property type="component" value="Unassembled WGS sequence"/>
</dbReference>
<dbReference type="Pfam" id="PF07110">
    <property type="entry name" value="EthD"/>
    <property type="match status" value="1"/>
</dbReference>
<evidence type="ECO:0000256" key="1">
    <source>
        <dbReference type="ARBA" id="ARBA00005986"/>
    </source>
</evidence>
<dbReference type="GO" id="GO:0016491">
    <property type="term" value="F:oxidoreductase activity"/>
    <property type="evidence" value="ECO:0007669"/>
    <property type="project" value="InterPro"/>
</dbReference>
<comment type="similarity">
    <text evidence="1">Belongs to the tpcK family.</text>
</comment>
<dbReference type="Gene3D" id="3.30.70.100">
    <property type="match status" value="1"/>
</dbReference>
<keyword evidence="4" id="KW-1185">Reference proteome</keyword>
<dbReference type="InterPro" id="IPR011008">
    <property type="entry name" value="Dimeric_a/b-barrel"/>
</dbReference>
<protein>
    <submittedName>
        <fullName evidence="3">EthD domain-containing protein</fullName>
    </submittedName>
</protein>
<reference evidence="3" key="1">
    <citation type="journal article" date="2022" name="bioRxiv">
        <title>Deciphering the potential niche of two novel black yeast fungi from a biological soil crust based on their genomes, phenotypes, and melanin regulation.</title>
        <authorList>
            <consortium name="DOE Joint Genome Institute"/>
            <person name="Carr E.C."/>
            <person name="Barton Q."/>
            <person name="Grambo S."/>
            <person name="Sullivan M."/>
            <person name="Renfro C.M."/>
            <person name="Kuo A."/>
            <person name="Pangilinan J."/>
            <person name="Lipzen A."/>
            <person name="Keymanesh K."/>
            <person name="Savage E."/>
            <person name="Barry K."/>
            <person name="Grigoriev I.V."/>
            <person name="Riekhof W.R."/>
            <person name="Harris S.S."/>
        </authorList>
    </citation>
    <scope>NUCLEOTIDE SEQUENCE</scope>
    <source>
        <strain evidence="3">JF 03-4F</strain>
    </source>
</reference>
<accession>A0AAN6DZU3</accession>
<organism evidence="3 4">
    <name type="scientific">Exophiala viscosa</name>
    <dbReference type="NCBI Taxonomy" id="2486360"/>
    <lineage>
        <taxon>Eukaryota</taxon>
        <taxon>Fungi</taxon>
        <taxon>Dikarya</taxon>
        <taxon>Ascomycota</taxon>
        <taxon>Pezizomycotina</taxon>
        <taxon>Eurotiomycetes</taxon>
        <taxon>Chaetothyriomycetidae</taxon>
        <taxon>Chaetothyriales</taxon>
        <taxon>Herpotrichiellaceae</taxon>
        <taxon>Exophiala</taxon>
    </lineage>
</organism>
<dbReference type="AlphaFoldDB" id="A0AAN6DZU3"/>
<gene>
    <name evidence="3" type="ORF">EDD36DRAFT_487253</name>
</gene>
<evidence type="ECO:0000313" key="3">
    <source>
        <dbReference type="EMBL" id="KAI1614607.1"/>
    </source>
</evidence>
<dbReference type="EMBL" id="MU404353">
    <property type="protein sequence ID" value="KAI1614607.1"/>
    <property type="molecule type" value="Genomic_DNA"/>
</dbReference>
<evidence type="ECO:0000259" key="2">
    <source>
        <dbReference type="Pfam" id="PF07110"/>
    </source>
</evidence>
<comment type="caution">
    <text evidence="3">The sequence shown here is derived from an EMBL/GenBank/DDBJ whole genome shotgun (WGS) entry which is preliminary data.</text>
</comment>
<dbReference type="InterPro" id="IPR009799">
    <property type="entry name" value="EthD_dom"/>
</dbReference>
<evidence type="ECO:0000313" key="4">
    <source>
        <dbReference type="Proteomes" id="UP001203852"/>
    </source>
</evidence>